<evidence type="ECO:0000256" key="6">
    <source>
        <dbReference type="ARBA" id="ARBA00023180"/>
    </source>
</evidence>
<evidence type="ECO:0000313" key="10">
    <source>
        <dbReference type="Proteomes" id="UP001300502"/>
    </source>
</evidence>
<dbReference type="EMBL" id="JANCYU010000036">
    <property type="protein sequence ID" value="KAK4526093.1"/>
    <property type="molecule type" value="Genomic_DNA"/>
</dbReference>
<dbReference type="InterPro" id="IPR029033">
    <property type="entry name" value="His_PPase_superfam"/>
</dbReference>
<dbReference type="AlphaFoldDB" id="A0AAV9IFQ2"/>
<keyword evidence="7" id="KW-0472">Membrane</keyword>
<keyword evidence="4" id="KW-0378">Hydrolase</keyword>
<keyword evidence="5" id="KW-1015">Disulfide bond</keyword>
<evidence type="ECO:0000256" key="4">
    <source>
        <dbReference type="ARBA" id="ARBA00022801"/>
    </source>
</evidence>
<dbReference type="InterPro" id="IPR000560">
    <property type="entry name" value="His_Pase_clade-2"/>
</dbReference>
<dbReference type="GO" id="GO:0003993">
    <property type="term" value="F:acid phosphatase activity"/>
    <property type="evidence" value="ECO:0007669"/>
    <property type="project" value="UniProtKB-EC"/>
</dbReference>
<evidence type="ECO:0000313" key="9">
    <source>
        <dbReference type="EMBL" id="KAK4526093.1"/>
    </source>
</evidence>
<gene>
    <name evidence="9" type="ORF">GAYE_SCF19G4004</name>
</gene>
<sequence length="424" mass="48617">MKVGIICLLWIACYALCCKAKLVQVIEICRHGDRSPLNTYPNDPKPYHLWPGGPGQLTAEGMRAHFELGRQLRRRYVDSGFLDQNLSVNEVKVVSSDTDRTLMSAYCQMAGLFPYETGPFISDLYPALPFYWQPVPIHSDILHNDSMIKVGANCPRHEQIVQQLRYSQDWIAKRNESWLLLQRVANLTGLEHIDLDDLGRVLDVWVCDRAHGIPVPNLDEELFRQVENLTAWLYLQSYGSKEVQQLLAGLILEDIVTSMLDRVSQKSTLKFILYSGHDTTIASVLSCLQAFEGYNPPYNSTILFELHRSDSVNVSENLIDYYVHVEYNHATISLDICDDPCPLTALIHYLNEFTLSDSQRNSLCAWRETKSFVDWNQLVSSWWPLLSIIVTLIVTFILGRYLYNRIVRKSQVRNEEESQGPLLS</sequence>
<comment type="similarity">
    <text evidence="2">Belongs to the histidine acid phosphatase family.</text>
</comment>
<keyword evidence="7" id="KW-1133">Transmembrane helix</keyword>
<name>A0AAV9IFQ2_9RHOD</name>
<dbReference type="SUPFAM" id="SSF53254">
    <property type="entry name" value="Phosphoglycerate mutase-like"/>
    <property type="match status" value="1"/>
</dbReference>
<dbReference type="CDD" id="cd07061">
    <property type="entry name" value="HP_HAP_like"/>
    <property type="match status" value="1"/>
</dbReference>
<comment type="caution">
    <text evidence="9">The sequence shown here is derived from an EMBL/GenBank/DDBJ whole genome shotgun (WGS) entry which is preliminary data.</text>
</comment>
<protein>
    <recommendedName>
        <fullName evidence="11">Acid phosphatase</fullName>
    </recommendedName>
</protein>
<evidence type="ECO:0000256" key="1">
    <source>
        <dbReference type="ARBA" id="ARBA00000032"/>
    </source>
</evidence>
<dbReference type="PROSITE" id="PS00616">
    <property type="entry name" value="HIS_ACID_PHOSPHAT_1"/>
    <property type="match status" value="1"/>
</dbReference>
<evidence type="ECO:0000256" key="3">
    <source>
        <dbReference type="ARBA" id="ARBA00022729"/>
    </source>
</evidence>
<feature type="transmembrane region" description="Helical" evidence="7">
    <location>
        <begin position="382"/>
        <end position="403"/>
    </location>
</feature>
<organism evidence="9 10">
    <name type="scientific">Galdieria yellowstonensis</name>
    <dbReference type="NCBI Taxonomy" id="3028027"/>
    <lineage>
        <taxon>Eukaryota</taxon>
        <taxon>Rhodophyta</taxon>
        <taxon>Bangiophyceae</taxon>
        <taxon>Galdieriales</taxon>
        <taxon>Galdieriaceae</taxon>
        <taxon>Galdieria</taxon>
    </lineage>
</organism>
<reference evidence="9 10" key="1">
    <citation type="submission" date="2022-07" db="EMBL/GenBank/DDBJ databases">
        <title>Genome-wide signatures of adaptation to extreme environments.</title>
        <authorList>
            <person name="Cho C.H."/>
            <person name="Yoon H.S."/>
        </authorList>
    </citation>
    <scope>NUCLEOTIDE SEQUENCE [LARGE SCALE GENOMIC DNA]</scope>
    <source>
        <strain evidence="9 10">108.79 E11</strain>
    </source>
</reference>
<comment type="catalytic activity">
    <reaction evidence="1">
        <text>a phosphate monoester + H2O = an alcohol + phosphate</text>
        <dbReference type="Rhea" id="RHEA:15017"/>
        <dbReference type="ChEBI" id="CHEBI:15377"/>
        <dbReference type="ChEBI" id="CHEBI:30879"/>
        <dbReference type="ChEBI" id="CHEBI:43474"/>
        <dbReference type="ChEBI" id="CHEBI:67140"/>
        <dbReference type="EC" id="3.1.3.2"/>
    </reaction>
</comment>
<keyword evidence="3 8" id="KW-0732">Signal</keyword>
<proteinExistence type="inferred from homology"/>
<evidence type="ECO:0000256" key="8">
    <source>
        <dbReference type="SAM" id="SignalP"/>
    </source>
</evidence>
<dbReference type="InterPro" id="IPR050645">
    <property type="entry name" value="Histidine_acid_phosphatase"/>
</dbReference>
<keyword evidence="10" id="KW-1185">Reference proteome</keyword>
<keyword evidence="7" id="KW-0812">Transmembrane</keyword>
<accession>A0AAV9IFQ2</accession>
<evidence type="ECO:0000256" key="5">
    <source>
        <dbReference type="ARBA" id="ARBA00023157"/>
    </source>
</evidence>
<dbReference type="PANTHER" id="PTHR11567">
    <property type="entry name" value="ACID PHOSPHATASE-RELATED"/>
    <property type="match status" value="1"/>
</dbReference>
<dbReference type="Proteomes" id="UP001300502">
    <property type="component" value="Unassembled WGS sequence"/>
</dbReference>
<dbReference type="InterPro" id="IPR033379">
    <property type="entry name" value="Acid_Pase_AS"/>
</dbReference>
<dbReference type="Gene3D" id="3.40.50.1240">
    <property type="entry name" value="Phosphoglycerate mutase-like"/>
    <property type="match status" value="1"/>
</dbReference>
<evidence type="ECO:0000256" key="7">
    <source>
        <dbReference type="SAM" id="Phobius"/>
    </source>
</evidence>
<evidence type="ECO:0000256" key="2">
    <source>
        <dbReference type="ARBA" id="ARBA00005375"/>
    </source>
</evidence>
<feature type="chain" id="PRO_5043597453" description="Acid phosphatase" evidence="8">
    <location>
        <begin position="21"/>
        <end position="424"/>
    </location>
</feature>
<dbReference type="Pfam" id="PF00328">
    <property type="entry name" value="His_Phos_2"/>
    <property type="match status" value="1"/>
</dbReference>
<keyword evidence="6" id="KW-0325">Glycoprotein</keyword>
<evidence type="ECO:0008006" key="11">
    <source>
        <dbReference type="Google" id="ProtNLM"/>
    </source>
</evidence>
<dbReference type="PANTHER" id="PTHR11567:SF211">
    <property type="entry name" value="PROSTATIC ACID PHOSPHATASE"/>
    <property type="match status" value="1"/>
</dbReference>
<feature type="signal peptide" evidence="8">
    <location>
        <begin position="1"/>
        <end position="20"/>
    </location>
</feature>